<sequence>MMVTTVVGRADVGAIGGSDVALGGNYVEDQVACSRTIRGAGGNRTLNTGFSGFFKASKRFWIRASPCNGLIYHCDNNWAVGINDGAVSDFDFATYGSCSNCLSNAHLTRLEDNTEH</sequence>
<protein>
    <submittedName>
        <fullName evidence="2">Pectate lyase</fullName>
    </submittedName>
</protein>
<evidence type="ECO:0000313" key="2">
    <source>
        <dbReference type="WBParaSite" id="nRc.2.0.1.t37589-RA"/>
    </source>
</evidence>
<dbReference type="AlphaFoldDB" id="A0A915KI55"/>
<organism evidence="1 2">
    <name type="scientific">Romanomermis culicivorax</name>
    <name type="common">Nematode worm</name>
    <dbReference type="NCBI Taxonomy" id="13658"/>
    <lineage>
        <taxon>Eukaryota</taxon>
        <taxon>Metazoa</taxon>
        <taxon>Ecdysozoa</taxon>
        <taxon>Nematoda</taxon>
        <taxon>Enoplea</taxon>
        <taxon>Dorylaimia</taxon>
        <taxon>Mermithida</taxon>
        <taxon>Mermithoidea</taxon>
        <taxon>Mermithidae</taxon>
        <taxon>Romanomermis</taxon>
    </lineage>
</organism>
<reference evidence="2" key="1">
    <citation type="submission" date="2022-11" db="UniProtKB">
        <authorList>
            <consortium name="WormBaseParasite"/>
        </authorList>
    </citation>
    <scope>IDENTIFICATION</scope>
</reference>
<proteinExistence type="predicted"/>
<accession>A0A915KI55</accession>
<evidence type="ECO:0000313" key="1">
    <source>
        <dbReference type="Proteomes" id="UP000887565"/>
    </source>
</evidence>
<dbReference type="WBParaSite" id="nRc.2.0.1.t37589-RA">
    <property type="protein sequence ID" value="nRc.2.0.1.t37589-RA"/>
    <property type="gene ID" value="nRc.2.0.1.g37589"/>
</dbReference>
<dbReference type="Proteomes" id="UP000887565">
    <property type="component" value="Unplaced"/>
</dbReference>
<name>A0A915KI55_ROMCU</name>
<keyword evidence="1" id="KW-1185">Reference proteome</keyword>